<reference evidence="6 7" key="2">
    <citation type="submission" date="2018-12" db="EMBL/GenBank/DDBJ databases">
        <title>Nakamurella antarcticus sp. nov., isolated from Antarctica South Shetland Islands soil.</title>
        <authorList>
            <person name="Peng F."/>
        </authorList>
    </citation>
    <scope>NUCLEOTIDE SEQUENCE [LARGE SCALE GENOMIC DNA]</scope>
    <source>
        <strain evidence="6 7">S14-144</strain>
    </source>
</reference>
<evidence type="ECO:0000256" key="1">
    <source>
        <dbReference type="ARBA" id="ARBA00012417"/>
    </source>
</evidence>
<dbReference type="AlphaFoldDB" id="A0A3G8ZYN5"/>
<dbReference type="GO" id="GO:0003887">
    <property type="term" value="F:DNA-directed DNA polymerase activity"/>
    <property type="evidence" value="ECO:0007669"/>
    <property type="project" value="UniProtKB-EC"/>
</dbReference>
<dbReference type="SMART" id="SM00482">
    <property type="entry name" value="POLAc"/>
    <property type="match status" value="1"/>
</dbReference>
<dbReference type="PANTHER" id="PTHR10133">
    <property type="entry name" value="DNA POLYMERASE I"/>
    <property type="match status" value="1"/>
</dbReference>
<name>A0A3G8ZYN5_9ACTN</name>
<evidence type="ECO:0000256" key="4">
    <source>
        <dbReference type="SAM" id="MobiDB-lite"/>
    </source>
</evidence>
<dbReference type="GO" id="GO:0003677">
    <property type="term" value="F:DNA binding"/>
    <property type="evidence" value="ECO:0007669"/>
    <property type="project" value="InterPro"/>
</dbReference>
<gene>
    <name evidence="6" type="ORF">EH165_14285</name>
</gene>
<keyword evidence="6" id="KW-0540">Nuclease</keyword>
<dbReference type="InterPro" id="IPR043502">
    <property type="entry name" value="DNA/RNA_pol_sf"/>
</dbReference>
<dbReference type="EC" id="2.7.7.7" evidence="1"/>
<dbReference type="SUPFAM" id="SSF56672">
    <property type="entry name" value="DNA/RNA polymerases"/>
    <property type="match status" value="1"/>
</dbReference>
<dbReference type="Gene3D" id="1.10.150.20">
    <property type="entry name" value="5' to 3' exonuclease, C-terminal subdomain"/>
    <property type="match status" value="1"/>
</dbReference>
<dbReference type="GO" id="GO:0006261">
    <property type="term" value="P:DNA-templated DNA replication"/>
    <property type="evidence" value="ECO:0007669"/>
    <property type="project" value="InterPro"/>
</dbReference>
<feature type="compositionally biased region" description="Low complexity" evidence="4">
    <location>
        <begin position="21"/>
        <end position="39"/>
    </location>
</feature>
<dbReference type="OrthoDB" id="4414061at2"/>
<feature type="domain" description="DNA-directed DNA polymerase family A palm" evidence="5">
    <location>
        <begin position="376"/>
        <end position="579"/>
    </location>
</feature>
<accession>A0A3G8ZYN5</accession>
<organism evidence="6 7">
    <name type="scientific">Nakamurella antarctica</name>
    <dbReference type="NCBI Taxonomy" id="1902245"/>
    <lineage>
        <taxon>Bacteria</taxon>
        <taxon>Bacillati</taxon>
        <taxon>Actinomycetota</taxon>
        <taxon>Actinomycetes</taxon>
        <taxon>Nakamurellales</taxon>
        <taxon>Nakamurellaceae</taxon>
        <taxon>Nakamurella</taxon>
    </lineage>
</organism>
<keyword evidence="7" id="KW-1185">Reference proteome</keyword>
<dbReference type="CDD" id="cd06444">
    <property type="entry name" value="DNA_pol_A"/>
    <property type="match status" value="1"/>
</dbReference>
<reference evidence="6 7" key="1">
    <citation type="submission" date="2018-11" db="EMBL/GenBank/DDBJ databases">
        <authorList>
            <person name="Da X."/>
        </authorList>
    </citation>
    <scope>NUCLEOTIDE SEQUENCE [LARGE SCALE GENOMIC DNA]</scope>
    <source>
        <strain evidence="6 7">S14-144</strain>
    </source>
</reference>
<proteinExistence type="predicted"/>
<keyword evidence="6" id="KW-0269">Exonuclease</keyword>
<sequence>MPTFSVTILETTSALQNRAPQNGTGQNGTSQNGTGQNGLGQNSSVLAVIAPVPRAVDAYVRWEIQLLNDDNSPLGLPREISATEVAALESEHRPRWIFNDAPGTYGPLLAAGVRIERCHDIMMTERLLLPRQGQYGEPAAAQAISARLHSQPAPPDPEPAPTIHSAMPGQQAMGLFEEEGPAAQVPGIRVLLEAYVDQRERIDLLAEMPVGEGISVNPGAFKLLVAADSACALIGVEMTRVGMPWRREIHEQILQARLGPRPKPGTRPAVMADLAAQINEAFGFAVNPDSPADLRAAFARLGVEIETTRAWVLRTVEHPAVEHILNYKELQRLYTANGWNWLDEWVHNGRFRAEYVPAGVVTGRWATRGGGALQIPKIIRGAVRADPGCTLVVADAAQLEPRVLVAVSGDPALEALADAEDLYTALAEFGFSNDRNKAKIAMLGTMYGQTSGAAGAWLATLRYRYPVAMDFLEDAARRGEQGRLVTTILGRTSNPPSGVWTEIVDAGAGPAASRAQESQGRRVARDRGRFTRNFVIQGAAADWAAVWLSTLRQSLRAVDGADIVFFQHDELMVHTPVDSAKEVARLTSEAADTACRLVFPGGRARTPVRPIITDCYADAK</sequence>
<dbReference type="PANTHER" id="PTHR10133:SF27">
    <property type="entry name" value="DNA POLYMERASE NU"/>
    <property type="match status" value="1"/>
</dbReference>
<evidence type="ECO:0000313" key="7">
    <source>
        <dbReference type="Proteomes" id="UP000268084"/>
    </source>
</evidence>
<feature type="region of interest" description="Disordered" evidence="4">
    <location>
        <begin position="13"/>
        <end position="39"/>
    </location>
</feature>
<dbReference type="InterPro" id="IPR001098">
    <property type="entry name" value="DNA-dir_DNA_pol_A_palm_dom"/>
</dbReference>
<protein>
    <recommendedName>
        <fullName evidence="1">DNA-directed DNA polymerase</fullName>
        <ecNumber evidence="1">2.7.7.7</ecNumber>
    </recommendedName>
</protein>
<dbReference type="Pfam" id="PF00476">
    <property type="entry name" value="DNA_pol_A"/>
    <property type="match status" value="1"/>
</dbReference>
<dbReference type="Gene3D" id="3.30.70.370">
    <property type="match status" value="1"/>
</dbReference>
<comment type="catalytic activity">
    <reaction evidence="3">
        <text>DNA(n) + a 2'-deoxyribonucleoside 5'-triphosphate = DNA(n+1) + diphosphate</text>
        <dbReference type="Rhea" id="RHEA:22508"/>
        <dbReference type="Rhea" id="RHEA-COMP:17339"/>
        <dbReference type="Rhea" id="RHEA-COMP:17340"/>
        <dbReference type="ChEBI" id="CHEBI:33019"/>
        <dbReference type="ChEBI" id="CHEBI:61560"/>
        <dbReference type="ChEBI" id="CHEBI:173112"/>
        <dbReference type="EC" id="2.7.7.7"/>
    </reaction>
</comment>
<keyword evidence="2" id="KW-0235">DNA replication</keyword>
<dbReference type="GO" id="GO:0004527">
    <property type="term" value="F:exonuclease activity"/>
    <property type="evidence" value="ECO:0007669"/>
    <property type="project" value="UniProtKB-KW"/>
</dbReference>
<evidence type="ECO:0000313" key="6">
    <source>
        <dbReference type="EMBL" id="AZI59136.1"/>
    </source>
</evidence>
<dbReference type="InterPro" id="IPR002298">
    <property type="entry name" value="DNA_polymerase_A"/>
</dbReference>
<evidence type="ECO:0000259" key="5">
    <source>
        <dbReference type="SMART" id="SM00482"/>
    </source>
</evidence>
<evidence type="ECO:0000256" key="3">
    <source>
        <dbReference type="ARBA" id="ARBA00049244"/>
    </source>
</evidence>
<dbReference type="EMBL" id="CP034170">
    <property type="protein sequence ID" value="AZI59136.1"/>
    <property type="molecule type" value="Genomic_DNA"/>
</dbReference>
<dbReference type="NCBIfam" id="NF011538">
    <property type="entry name" value="PRK14975.1-1"/>
    <property type="match status" value="1"/>
</dbReference>
<dbReference type="Proteomes" id="UP000268084">
    <property type="component" value="Chromosome"/>
</dbReference>
<dbReference type="GO" id="GO:0006302">
    <property type="term" value="P:double-strand break repair"/>
    <property type="evidence" value="ECO:0007669"/>
    <property type="project" value="TreeGrafter"/>
</dbReference>
<dbReference type="KEGG" id="nak:EH165_14285"/>
<keyword evidence="6" id="KW-0378">Hydrolase</keyword>
<evidence type="ECO:0000256" key="2">
    <source>
        <dbReference type="ARBA" id="ARBA00022705"/>
    </source>
</evidence>
<dbReference type="Gene3D" id="1.20.1060.10">
    <property type="entry name" value="Taq DNA Polymerase, Chain T, domain 4"/>
    <property type="match status" value="1"/>
</dbReference>